<evidence type="ECO:0008006" key="4">
    <source>
        <dbReference type="Google" id="ProtNLM"/>
    </source>
</evidence>
<dbReference type="PROSITE" id="PS51257">
    <property type="entry name" value="PROKAR_LIPOPROTEIN"/>
    <property type="match status" value="1"/>
</dbReference>
<dbReference type="AlphaFoldDB" id="A0A5D4QZF1"/>
<keyword evidence="1" id="KW-0732">Signal</keyword>
<evidence type="ECO:0000313" key="2">
    <source>
        <dbReference type="EMBL" id="TYS43216.1"/>
    </source>
</evidence>
<feature type="chain" id="PRO_5022860633" description="Lipoprotein" evidence="1">
    <location>
        <begin position="22"/>
        <end position="141"/>
    </location>
</feature>
<proteinExistence type="predicted"/>
<dbReference type="Proteomes" id="UP000322139">
    <property type="component" value="Unassembled WGS sequence"/>
</dbReference>
<organism evidence="2 3">
    <name type="scientific">Bacillus infantis</name>
    <dbReference type="NCBI Taxonomy" id="324767"/>
    <lineage>
        <taxon>Bacteria</taxon>
        <taxon>Bacillati</taxon>
        <taxon>Bacillota</taxon>
        <taxon>Bacilli</taxon>
        <taxon>Bacillales</taxon>
        <taxon>Bacillaceae</taxon>
        <taxon>Bacillus</taxon>
    </lineage>
</organism>
<accession>A0A5D4QZF1</accession>
<dbReference type="RefSeq" id="WP_148976767.1">
    <property type="nucleotide sequence ID" value="NZ_JBNIKU010000011.1"/>
</dbReference>
<evidence type="ECO:0000256" key="1">
    <source>
        <dbReference type="SAM" id="SignalP"/>
    </source>
</evidence>
<protein>
    <recommendedName>
        <fullName evidence="4">Lipoprotein</fullName>
    </recommendedName>
</protein>
<sequence length="141" mass="15834">MRKIFSVCLLLFLVACQTVQIHDSSHITEEEVVKALQDNGINLAEAKFPRSVYGSKLGNAEPRTYEIGGKSIFIFEFKTENDLEKGKKEFSKKTATMDLVSASSFEKRNILIFYVHGQDLNSDNVPFEKEIQAVLDGIVEG</sequence>
<comment type="caution">
    <text evidence="2">The sequence shown here is derived from an EMBL/GenBank/DDBJ whole genome shotgun (WGS) entry which is preliminary data.</text>
</comment>
<name>A0A5D4QZF1_9BACI</name>
<gene>
    <name evidence="2" type="ORF">FZD51_22290</name>
</gene>
<reference evidence="2 3" key="1">
    <citation type="submission" date="2019-08" db="EMBL/GenBank/DDBJ databases">
        <title>Bacillus genomes from the desert of Cuatro Cienegas, Coahuila.</title>
        <authorList>
            <person name="Olmedo-Alvarez G."/>
        </authorList>
    </citation>
    <scope>NUCLEOTIDE SEQUENCE [LARGE SCALE GENOMIC DNA]</scope>
    <source>
        <strain evidence="2 3">CH446_14T</strain>
    </source>
</reference>
<feature type="signal peptide" evidence="1">
    <location>
        <begin position="1"/>
        <end position="21"/>
    </location>
</feature>
<evidence type="ECO:0000313" key="3">
    <source>
        <dbReference type="Proteomes" id="UP000322139"/>
    </source>
</evidence>
<dbReference type="EMBL" id="VTER01000014">
    <property type="protein sequence ID" value="TYS43216.1"/>
    <property type="molecule type" value="Genomic_DNA"/>
</dbReference>